<dbReference type="PANTHER" id="PTHR30055">
    <property type="entry name" value="HTH-TYPE TRANSCRIPTIONAL REGULATOR RUTR"/>
    <property type="match status" value="1"/>
</dbReference>
<keyword evidence="1" id="KW-0805">Transcription regulation</keyword>
<dbReference type="RefSeq" id="WP_061079476.1">
    <property type="nucleotide sequence ID" value="NZ_JAAXPG010000001.1"/>
</dbReference>
<dbReference type="AlphaFoldDB" id="A0A7X6M803"/>
<proteinExistence type="predicted"/>
<reference evidence="7 8" key="1">
    <citation type="submission" date="2020-04" db="EMBL/GenBank/DDBJ databases">
        <title>MicrobeNet Type strains.</title>
        <authorList>
            <person name="Nicholson A.C."/>
        </authorList>
    </citation>
    <scope>NUCLEOTIDE SEQUENCE [LARGE SCALE GENOMIC DNA]</scope>
    <source>
        <strain evidence="7 8">ATCC 23612</strain>
    </source>
</reference>
<dbReference type="PROSITE" id="PS50977">
    <property type="entry name" value="HTH_TETR_2"/>
    <property type="match status" value="1"/>
</dbReference>
<evidence type="ECO:0000313" key="8">
    <source>
        <dbReference type="Proteomes" id="UP000553209"/>
    </source>
</evidence>
<dbReference type="PROSITE" id="PS01081">
    <property type="entry name" value="HTH_TETR_1"/>
    <property type="match status" value="1"/>
</dbReference>
<evidence type="ECO:0000256" key="4">
    <source>
        <dbReference type="PROSITE-ProRule" id="PRU00335"/>
    </source>
</evidence>
<dbReference type="InterPro" id="IPR041347">
    <property type="entry name" value="MftR_C"/>
</dbReference>
<keyword evidence="8" id="KW-1185">Reference proteome</keyword>
<feature type="DNA-binding region" description="H-T-H motif" evidence="4">
    <location>
        <begin position="43"/>
        <end position="62"/>
    </location>
</feature>
<dbReference type="EMBL" id="JAAXPG010000001">
    <property type="protein sequence ID" value="NKY96391.1"/>
    <property type="molecule type" value="Genomic_DNA"/>
</dbReference>
<evidence type="ECO:0000256" key="1">
    <source>
        <dbReference type="ARBA" id="ARBA00023015"/>
    </source>
</evidence>
<evidence type="ECO:0000256" key="5">
    <source>
        <dbReference type="SAM" id="MobiDB-lite"/>
    </source>
</evidence>
<dbReference type="Pfam" id="PF17754">
    <property type="entry name" value="TetR_C_14"/>
    <property type="match status" value="1"/>
</dbReference>
<gene>
    <name evidence="7" type="ORF">HGB44_01690</name>
</gene>
<evidence type="ECO:0000259" key="6">
    <source>
        <dbReference type="PROSITE" id="PS50977"/>
    </source>
</evidence>
<protein>
    <submittedName>
        <fullName evidence="7">TetR family transcriptional regulator</fullName>
    </submittedName>
</protein>
<feature type="region of interest" description="Disordered" evidence="5">
    <location>
        <begin position="1"/>
        <end position="20"/>
    </location>
</feature>
<comment type="caution">
    <text evidence="7">The sequence shown here is derived from an EMBL/GenBank/DDBJ whole genome shotgun (WGS) entry which is preliminary data.</text>
</comment>
<keyword evidence="2 4" id="KW-0238">DNA-binding</keyword>
<dbReference type="SUPFAM" id="SSF46689">
    <property type="entry name" value="Homeodomain-like"/>
    <property type="match status" value="1"/>
</dbReference>
<dbReference type="PRINTS" id="PR00455">
    <property type="entry name" value="HTHTETR"/>
</dbReference>
<dbReference type="InterPro" id="IPR050109">
    <property type="entry name" value="HTH-type_TetR-like_transc_reg"/>
</dbReference>
<dbReference type="InterPro" id="IPR023772">
    <property type="entry name" value="DNA-bd_HTH_TetR-type_CS"/>
</dbReference>
<accession>A0A7X6M803</accession>
<keyword evidence="3" id="KW-0804">Transcription</keyword>
<dbReference type="Proteomes" id="UP000553209">
    <property type="component" value="Unassembled WGS sequence"/>
</dbReference>
<dbReference type="GO" id="GO:0000976">
    <property type="term" value="F:transcription cis-regulatory region binding"/>
    <property type="evidence" value="ECO:0007669"/>
    <property type="project" value="TreeGrafter"/>
</dbReference>
<dbReference type="InterPro" id="IPR001647">
    <property type="entry name" value="HTH_TetR"/>
</dbReference>
<evidence type="ECO:0000256" key="2">
    <source>
        <dbReference type="ARBA" id="ARBA00023125"/>
    </source>
</evidence>
<dbReference type="PANTHER" id="PTHR30055:SF238">
    <property type="entry name" value="MYCOFACTOCIN BIOSYNTHESIS TRANSCRIPTIONAL REGULATOR MFTR-RELATED"/>
    <property type="match status" value="1"/>
</dbReference>
<sequence>MSTTSAEPGEQLGLRERKKARMRESLMESALRLFHENGYQRTTTEEIASCVGVSQRTFFRYFGSKEDVVLEAVEDIDEQLFAALLARPADESPFTALRNAMLDHWDYLEREMLHLQGSAMGLVSESPELIEVNMRYCHRRQERLARALGRRTGVDPVTDPRPGVLASVFLSVLNSGHQAWCVSGSSDVEDLVQAFLERFDLVPEVVGGHWECPRG</sequence>
<dbReference type="Gene3D" id="1.10.357.10">
    <property type="entry name" value="Tetracycline Repressor, domain 2"/>
    <property type="match status" value="1"/>
</dbReference>
<dbReference type="Gene3D" id="1.10.10.60">
    <property type="entry name" value="Homeodomain-like"/>
    <property type="match status" value="1"/>
</dbReference>
<evidence type="ECO:0000256" key="3">
    <source>
        <dbReference type="ARBA" id="ARBA00023163"/>
    </source>
</evidence>
<feature type="domain" description="HTH tetR-type" evidence="6">
    <location>
        <begin position="20"/>
        <end position="80"/>
    </location>
</feature>
<dbReference type="InterPro" id="IPR009057">
    <property type="entry name" value="Homeodomain-like_sf"/>
</dbReference>
<dbReference type="Pfam" id="PF00440">
    <property type="entry name" value="TetR_N"/>
    <property type="match status" value="1"/>
</dbReference>
<evidence type="ECO:0000313" key="7">
    <source>
        <dbReference type="EMBL" id="NKY96391.1"/>
    </source>
</evidence>
<dbReference type="GO" id="GO:0003700">
    <property type="term" value="F:DNA-binding transcription factor activity"/>
    <property type="evidence" value="ECO:0007669"/>
    <property type="project" value="TreeGrafter"/>
</dbReference>
<organism evidence="7 8">
    <name type="scientific">Nocardiopsis alborubida</name>
    <dbReference type="NCBI Taxonomy" id="146802"/>
    <lineage>
        <taxon>Bacteria</taxon>
        <taxon>Bacillati</taxon>
        <taxon>Actinomycetota</taxon>
        <taxon>Actinomycetes</taxon>
        <taxon>Streptosporangiales</taxon>
        <taxon>Nocardiopsidaceae</taxon>
        <taxon>Nocardiopsis</taxon>
    </lineage>
</organism>
<name>A0A7X6M803_9ACTN</name>